<feature type="compositionally biased region" description="Basic residues" evidence="1">
    <location>
        <begin position="688"/>
        <end position="714"/>
    </location>
</feature>
<dbReference type="InterPro" id="IPR027787">
    <property type="entry name" value="Alpha/beta-hydrolase_catalytic"/>
</dbReference>
<evidence type="ECO:0000256" key="1">
    <source>
        <dbReference type="SAM" id="MobiDB-lite"/>
    </source>
</evidence>
<dbReference type="Pfam" id="PF15420">
    <property type="entry name" value="Abhydrolase_9_N"/>
    <property type="match status" value="1"/>
</dbReference>
<gene>
    <name evidence="4" type="ORF">UFOPK3772_01427</name>
</gene>
<feature type="domain" description="Alpha/beta-hydrolase catalytic" evidence="2">
    <location>
        <begin position="334"/>
        <end position="617"/>
    </location>
</feature>
<protein>
    <submittedName>
        <fullName evidence="4">Unannotated protein</fullName>
    </submittedName>
</protein>
<accession>A0A6J7K2B1</accession>
<proteinExistence type="predicted"/>
<reference evidence="4" key="1">
    <citation type="submission" date="2020-05" db="EMBL/GenBank/DDBJ databases">
        <authorList>
            <person name="Chiriac C."/>
            <person name="Salcher M."/>
            <person name="Ghai R."/>
            <person name="Kavagutti S V."/>
        </authorList>
    </citation>
    <scope>NUCLEOTIDE SEQUENCE</scope>
</reference>
<feature type="domain" description="Alpha/beta-hydrolase N-terminal" evidence="3">
    <location>
        <begin position="140"/>
        <end position="312"/>
    </location>
</feature>
<evidence type="ECO:0000313" key="4">
    <source>
        <dbReference type="EMBL" id="CAB4949241.1"/>
    </source>
</evidence>
<sequence length="723" mass="77291">MSAKQRSLAVLGWLGSNRSLPERAALFAAAAAVGPSFEPGLQPRRTIDQAIATGLISATTLSAVTASQSIIESLGRTVARRGDEAPSTAAALIFAVGTNAVAAAGCEAIARSLPPHEDERFRRGAIRVVAQRASRAALAGAALSAVIGSLDVIADRSPRLGWVRRVPIALPAGVAASAIEIQRVHRKAQASGDTTIADVSTRNSSAIAVGVGAGVLGLQAGERLVARAVARGVARVAPRYDVVSNPVGHAISLAILGGGLVAAYEYAVRRVEQGGAAVEPAYESPPQSQFVSGSPSSLIPFGTLSREGRRFTNMVLTRDEIANVMGTPATCDPIRLFVGLDTAPEVEDRVDLIMDELVRTRAFEREVLVFASPTGSGYINYVFAEALEYMTLGDCAIATMQYSMLPSSMSLTRTGLAIEQNRALMHAITGYLRGMAAKNRPKFVLFGESLGALTMQDIWRHRTVEAMERDFVHSSVFLGTPSATEFAKAWRLDPGRIDPDGAMLEVDSFGEVLDLEPAERSAARHYLISHFDDPIPKFGTNILLRRPWWLGPGEERPARIPKSTTWRPGTTFVLTGVDLINAMDVVPGRFGRRGHDYREDIARFVSAAYDLPVTAEQMLRIERALRARELKWAQDRVVSEQVARAKEALLREMKNWGVSSGAGGSADSLLSSLLGEAMPAEPAPVKKAPVKKAPVKKAPVKKAAAKKAPVKKRSAGPLPLIGE</sequence>
<dbReference type="InterPro" id="IPR027788">
    <property type="entry name" value="Alpha/beta-hydrolase_N_dom"/>
</dbReference>
<organism evidence="4">
    <name type="scientific">freshwater metagenome</name>
    <dbReference type="NCBI Taxonomy" id="449393"/>
    <lineage>
        <taxon>unclassified sequences</taxon>
        <taxon>metagenomes</taxon>
        <taxon>ecological metagenomes</taxon>
    </lineage>
</organism>
<evidence type="ECO:0000259" key="3">
    <source>
        <dbReference type="Pfam" id="PF15420"/>
    </source>
</evidence>
<dbReference type="Pfam" id="PF10081">
    <property type="entry name" value="Abhydrolase_9"/>
    <property type="match status" value="1"/>
</dbReference>
<feature type="region of interest" description="Disordered" evidence="1">
    <location>
        <begin position="682"/>
        <end position="723"/>
    </location>
</feature>
<dbReference type="EMBL" id="CAFBNE010000040">
    <property type="protein sequence ID" value="CAB4949241.1"/>
    <property type="molecule type" value="Genomic_DNA"/>
</dbReference>
<name>A0A6J7K2B1_9ZZZZ</name>
<dbReference type="AlphaFoldDB" id="A0A6J7K2B1"/>
<evidence type="ECO:0000259" key="2">
    <source>
        <dbReference type="Pfam" id="PF10081"/>
    </source>
</evidence>